<dbReference type="Pfam" id="PF00098">
    <property type="entry name" value="zf-CCHC"/>
    <property type="match status" value="1"/>
</dbReference>
<dbReference type="AlphaFoldDB" id="A0A2Z7B7I3"/>
<evidence type="ECO:0000259" key="3">
    <source>
        <dbReference type="PROSITE" id="PS50158"/>
    </source>
</evidence>
<keyword evidence="1" id="KW-0863">Zinc-finger</keyword>
<dbReference type="GO" id="GO:0003676">
    <property type="term" value="F:nucleic acid binding"/>
    <property type="evidence" value="ECO:0007669"/>
    <property type="project" value="InterPro"/>
</dbReference>
<evidence type="ECO:0000313" key="5">
    <source>
        <dbReference type="Proteomes" id="UP000250235"/>
    </source>
</evidence>
<dbReference type="GO" id="GO:0008270">
    <property type="term" value="F:zinc ion binding"/>
    <property type="evidence" value="ECO:0007669"/>
    <property type="project" value="UniProtKB-KW"/>
</dbReference>
<evidence type="ECO:0000313" key="4">
    <source>
        <dbReference type="EMBL" id="KZV30424.1"/>
    </source>
</evidence>
<reference evidence="4 5" key="1">
    <citation type="journal article" date="2015" name="Proc. Natl. Acad. Sci. U.S.A.">
        <title>The resurrection genome of Boea hygrometrica: A blueprint for survival of dehydration.</title>
        <authorList>
            <person name="Xiao L."/>
            <person name="Yang G."/>
            <person name="Zhang L."/>
            <person name="Yang X."/>
            <person name="Zhao S."/>
            <person name="Ji Z."/>
            <person name="Zhou Q."/>
            <person name="Hu M."/>
            <person name="Wang Y."/>
            <person name="Chen M."/>
            <person name="Xu Y."/>
            <person name="Jin H."/>
            <person name="Xiao X."/>
            <person name="Hu G."/>
            <person name="Bao F."/>
            <person name="Hu Y."/>
            <person name="Wan P."/>
            <person name="Li L."/>
            <person name="Deng X."/>
            <person name="Kuang T."/>
            <person name="Xiang C."/>
            <person name="Zhu J.K."/>
            <person name="Oliver M.J."/>
            <person name="He Y."/>
        </authorList>
    </citation>
    <scope>NUCLEOTIDE SEQUENCE [LARGE SCALE GENOMIC DNA]</scope>
    <source>
        <strain evidence="5">cv. XS01</strain>
    </source>
</reference>
<feature type="domain" description="CCHC-type" evidence="3">
    <location>
        <begin position="156"/>
        <end position="170"/>
    </location>
</feature>
<dbReference type="InterPro" id="IPR001878">
    <property type="entry name" value="Znf_CCHC"/>
</dbReference>
<dbReference type="Gene3D" id="4.10.60.10">
    <property type="entry name" value="Zinc finger, CCHC-type"/>
    <property type="match status" value="1"/>
</dbReference>
<dbReference type="PROSITE" id="PS50158">
    <property type="entry name" value="ZF_CCHC"/>
    <property type="match status" value="1"/>
</dbReference>
<dbReference type="OrthoDB" id="786614at2759"/>
<keyword evidence="1" id="KW-0862">Zinc</keyword>
<feature type="region of interest" description="Disordered" evidence="2">
    <location>
        <begin position="176"/>
        <end position="225"/>
    </location>
</feature>
<feature type="compositionally biased region" description="Low complexity" evidence="2">
    <location>
        <begin position="176"/>
        <end position="204"/>
    </location>
</feature>
<keyword evidence="1" id="KW-0479">Metal-binding</keyword>
<protein>
    <recommendedName>
        <fullName evidence="3">CCHC-type domain-containing protein</fullName>
    </recommendedName>
</protein>
<feature type="compositionally biased region" description="Basic residues" evidence="2">
    <location>
        <begin position="100"/>
        <end position="117"/>
    </location>
</feature>
<gene>
    <name evidence="4" type="ORF">F511_13008</name>
</gene>
<keyword evidence="5" id="KW-1185">Reference proteome</keyword>
<dbReference type="InterPro" id="IPR036875">
    <property type="entry name" value="Znf_CCHC_sf"/>
</dbReference>
<feature type="region of interest" description="Disordered" evidence="2">
    <location>
        <begin position="91"/>
        <end position="137"/>
    </location>
</feature>
<name>A0A2Z7B7I3_9LAMI</name>
<dbReference type="SUPFAM" id="SSF57756">
    <property type="entry name" value="Retrovirus zinc finger-like domains"/>
    <property type="match status" value="1"/>
</dbReference>
<sequence>MEWMLSVEDDRQYRAPHLPADLVDIQVSQLIVEMTQLVVPRELLVLAGSPATYAEVVDRAVDIEESLLEAQNQVQPTAGRTFQPVLEVTQQFQPPQGSHKSNRQRFKPRGKQFKKRSNSSSSGFVSSGGSGSGNVSCGQCRGKHMTSQCRGVRGLCHLCGQPGHFSRVCPLMGGQTVSQSQQGSAGGSSQRQQSFVQSQRSGFQPREQSRFGGHSRPQFPRSQQAQSTRSVLGKWVYLVTLTMSLFDLQDVRIAIGSIATLDLPMVVDLIGIYGLKGPYCTLTTTNWFLQELSVIHRGSWGDVARRF</sequence>
<proteinExistence type="predicted"/>
<evidence type="ECO:0000256" key="1">
    <source>
        <dbReference type="PROSITE-ProRule" id="PRU00047"/>
    </source>
</evidence>
<evidence type="ECO:0000256" key="2">
    <source>
        <dbReference type="SAM" id="MobiDB-lite"/>
    </source>
</evidence>
<organism evidence="4 5">
    <name type="scientific">Dorcoceras hygrometricum</name>
    <dbReference type="NCBI Taxonomy" id="472368"/>
    <lineage>
        <taxon>Eukaryota</taxon>
        <taxon>Viridiplantae</taxon>
        <taxon>Streptophyta</taxon>
        <taxon>Embryophyta</taxon>
        <taxon>Tracheophyta</taxon>
        <taxon>Spermatophyta</taxon>
        <taxon>Magnoliopsida</taxon>
        <taxon>eudicotyledons</taxon>
        <taxon>Gunneridae</taxon>
        <taxon>Pentapetalae</taxon>
        <taxon>asterids</taxon>
        <taxon>lamiids</taxon>
        <taxon>Lamiales</taxon>
        <taxon>Gesneriaceae</taxon>
        <taxon>Didymocarpoideae</taxon>
        <taxon>Trichosporeae</taxon>
        <taxon>Loxocarpinae</taxon>
        <taxon>Dorcoceras</taxon>
    </lineage>
</organism>
<dbReference type="SMART" id="SM00343">
    <property type="entry name" value="ZnF_C2HC"/>
    <property type="match status" value="1"/>
</dbReference>
<accession>A0A2Z7B7I3</accession>
<dbReference type="Proteomes" id="UP000250235">
    <property type="component" value="Unassembled WGS sequence"/>
</dbReference>
<dbReference type="EMBL" id="KV008285">
    <property type="protein sequence ID" value="KZV30424.1"/>
    <property type="molecule type" value="Genomic_DNA"/>
</dbReference>